<dbReference type="OrthoDB" id="893672at2759"/>
<reference evidence="4 5" key="1">
    <citation type="journal article" date="2015" name="Proc. Natl. Acad. Sci. U.S.A.">
        <title>The resurrection genome of Boea hygrometrica: A blueprint for survival of dehydration.</title>
        <authorList>
            <person name="Xiao L."/>
            <person name="Yang G."/>
            <person name="Zhang L."/>
            <person name="Yang X."/>
            <person name="Zhao S."/>
            <person name="Ji Z."/>
            <person name="Zhou Q."/>
            <person name="Hu M."/>
            <person name="Wang Y."/>
            <person name="Chen M."/>
            <person name="Xu Y."/>
            <person name="Jin H."/>
            <person name="Xiao X."/>
            <person name="Hu G."/>
            <person name="Bao F."/>
            <person name="Hu Y."/>
            <person name="Wan P."/>
            <person name="Li L."/>
            <person name="Deng X."/>
            <person name="Kuang T."/>
            <person name="Xiang C."/>
            <person name="Zhu J.K."/>
            <person name="Oliver M.J."/>
            <person name="He Y."/>
        </authorList>
    </citation>
    <scope>NUCLEOTIDE SEQUENCE [LARGE SCALE GENOMIC DNA]</scope>
    <source>
        <strain evidence="5">cv. XS01</strain>
    </source>
</reference>
<evidence type="ECO:0000256" key="1">
    <source>
        <dbReference type="ARBA" id="ARBA00009861"/>
    </source>
</evidence>
<proteinExistence type="inferred from homology"/>
<evidence type="ECO:0000256" key="2">
    <source>
        <dbReference type="ARBA" id="ARBA00022679"/>
    </source>
</evidence>
<evidence type="ECO:0000313" key="5">
    <source>
        <dbReference type="Proteomes" id="UP000250235"/>
    </source>
</evidence>
<dbReference type="PANTHER" id="PTHR31642">
    <property type="entry name" value="TRICHOTHECENE 3-O-ACETYLTRANSFERASE"/>
    <property type="match status" value="1"/>
</dbReference>
<dbReference type="InterPro" id="IPR023213">
    <property type="entry name" value="CAT-like_dom_sf"/>
</dbReference>
<keyword evidence="5" id="KW-1185">Reference proteome</keyword>
<organism evidence="4 5">
    <name type="scientific">Dorcoceras hygrometricum</name>
    <dbReference type="NCBI Taxonomy" id="472368"/>
    <lineage>
        <taxon>Eukaryota</taxon>
        <taxon>Viridiplantae</taxon>
        <taxon>Streptophyta</taxon>
        <taxon>Embryophyta</taxon>
        <taxon>Tracheophyta</taxon>
        <taxon>Spermatophyta</taxon>
        <taxon>Magnoliopsida</taxon>
        <taxon>eudicotyledons</taxon>
        <taxon>Gunneridae</taxon>
        <taxon>Pentapetalae</taxon>
        <taxon>asterids</taxon>
        <taxon>lamiids</taxon>
        <taxon>Lamiales</taxon>
        <taxon>Gesneriaceae</taxon>
        <taxon>Didymocarpoideae</taxon>
        <taxon>Trichosporeae</taxon>
        <taxon>Loxocarpinae</taxon>
        <taxon>Dorcoceras</taxon>
    </lineage>
</organism>
<keyword evidence="2 4" id="KW-0808">Transferase</keyword>
<dbReference type="FunFam" id="3.30.559.10:FF:000008">
    <property type="entry name" value="Tryptamine hydroxycinnamoyl transferase"/>
    <property type="match status" value="1"/>
</dbReference>
<sequence>MQVVSIGSCLVQPAEPTWNGPMPLTEFDQSGYLAHVRTIYFYRPSETWLTQKKTIYRTVRNSLSRILVHFYPLAGRLRWLNGARLVLECNGKGVQLIEAEVDADLDDILGDLTPSPDLRLLSPPINYKYPIEETPLVFVQLTYFKCGGIALSFSISDAVVDGQSALHFVSEWANLSRGDSLRNPPFLDRKLLRAGDPPSAKPRFEHKQFDTPPLLLGESSCENESNKETVDAMMKLTKIQVEKLKNEANRTSPYIYNDRVFTRYEAIAAHIWRCACRARGHLYEQPTGLAVCVDIRNRVQPPLPRKYFGNAIVDVIATGCSGDLVTRPLGYAASRIREAINEVSNDFVHSSLDYLKNLKDFSGVQDIHPTNTNQGPFYGNPNLGVISWMTLPVYSLDFGWGKEIYMIPGTHASDGDSMILPGHDGDGSVVVALCLQADRMDDFKKFFYQDI</sequence>
<gene>
    <name evidence="4" type="ORF">F511_22103</name>
</gene>
<dbReference type="EMBL" id="KV003927">
    <property type="protein sequence ID" value="KZV36124.1"/>
    <property type="molecule type" value="Genomic_DNA"/>
</dbReference>
<evidence type="ECO:0000256" key="3">
    <source>
        <dbReference type="ARBA" id="ARBA00023315"/>
    </source>
</evidence>
<dbReference type="Proteomes" id="UP000250235">
    <property type="component" value="Unassembled WGS sequence"/>
</dbReference>
<dbReference type="GO" id="GO:0016747">
    <property type="term" value="F:acyltransferase activity, transferring groups other than amino-acyl groups"/>
    <property type="evidence" value="ECO:0007669"/>
    <property type="project" value="TreeGrafter"/>
</dbReference>
<dbReference type="Gene3D" id="3.30.559.10">
    <property type="entry name" value="Chloramphenicol acetyltransferase-like domain"/>
    <property type="match status" value="2"/>
</dbReference>
<dbReference type="SUPFAM" id="SSF52777">
    <property type="entry name" value="CoA-dependent acyltransferases"/>
    <property type="match status" value="1"/>
</dbReference>
<dbReference type="PANTHER" id="PTHR31642:SF324">
    <property type="entry name" value="SPERMIDINE HYDROXYCINNAMOYL TRANSFERASE"/>
    <property type="match status" value="1"/>
</dbReference>
<dbReference type="InterPro" id="IPR050317">
    <property type="entry name" value="Plant_Fungal_Acyltransferase"/>
</dbReference>
<dbReference type="Pfam" id="PF02458">
    <property type="entry name" value="Transferase"/>
    <property type="match status" value="1"/>
</dbReference>
<evidence type="ECO:0000313" key="4">
    <source>
        <dbReference type="EMBL" id="KZV36124.1"/>
    </source>
</evidence>
<name>A0A2Z7BP39_9LAMI</name>
<keyword evidence="3" id="KW-0012">Acyltransferase</keyword>
<dbReference type="AlphaFoldDB" id="A0A2Z7BP39"/>
<protein>
    <submittedName>
        <fullName evidence="4">Spermidine hydroxycinnamoyl transferase</fullName>
    </submittedName>
</protein>
<accession>A0A2Z7BP39</accession>
<comment type="similarity">
    <text evidence="1">Belongs to the plant acyltransferase family.</text>
</comment>